<feature type="compositionally biased region" description="Polar residues" evidence="1">
    <location>
        <begin position="259"/>
        <end position="269"/>
    </location>
</feature>
<name>E3RW32_PYRTT</name>
<dbReference type="Proteomes" id="UP000001067">
    <property type="component" value="Unassembled WGS sequence"/>
</dbReference>
<organism evidence="3">
    <name type="scientific">Pyrenophora teres f. teres (strain 0-1)</name>
    <name type="common">Barley net blotch fungus</name>
    <name type="synonym">Drechslera teres f. teres</name>
    <dbReference type="NCBI Taxonomy" id="861557"/>
    <lineage>
        <taxon>Eukaryota</taxon>
        <taxon>Fungi</taxon>
        <taxon>Dikarya</taxon>
        <taxon>Ascomycota</taxon>
        <taxon>Pezizomycotina</taxon>
        <taxon>Dothideomycetes</taxon>
        <taxon>Pleosporomycetidae</taxon>
        <taxon>Pleosporales</taxon>
        <taxon>Pleosporineae</taxon>
        <taxon>Pleosporaceae</taxon>
        <taxon>Pyrenophora</taxon>
    </lineage>
</organism>
<proteinExistence type="predicted"/>
<reference evidence="2 3" key="1">
    <citation type="journal article" date="2010" name="Genome Biol.">
        <title>A first genome assembly of the barley fungal pathogen Pyrenophora teres f. teres.</title>
        <authorList>
            <person name="Ellwood S.R."/>
            <person name="Liu Z."/>
            <person name="Syme R.A."/>
            <person name="Lai Z."/>
            <person name="Hane J.K."/>
            <person name="Keiper F."/>
            <person name="Moffat C.S."/>
            <person name="Oliver R.P."/>
            <person name="Friesen T.L."/>
        </authorList>
    </citation>
    <scope>NUCLEOTIDE SEQUENCE [LARGE SCALE GENOMIC DNA]</scope>
    <source>
        <strain evidence="2 3">0-1</strain>
    </source>
</reference>
<feature type="region of interest" description="Disordered" evidence="1">
    <location>
        <begin position="215"/>
        <end position="244"/>
    </location>
</feature>
<dbReference type="eggNOG" id="ENOG502SKY7">
    <property type="taxonomic scope" value="Eukaryota"/>
</dbReference>
<feature type="compositionally biased region" description="Low complexity" evidence="1">
    <location>
        <begin position="275"/>
        <end position="347"/>
    </location>
</feature>
<gene>
    <name evidence="2" type="ORF">PTT_13429</name>
</gene>
<evidence type="ECO:0000313" key="3">
    <source>
        <dbReference type="Proteomes" id="UP000001067"/>
    </source>
</evidence>
<dbReference type="EMBL" id="GL535358">
    <property type="protein sequence ID" value="EFQ90068.1"/>
    <property type="molecule type" value="Genomic_DNA"/>
</dbReference>
<sequence length="895" mass="99800">MPRGRPRKYQTKEEATEAARQLRQQRYQRQRRAQAPPEFIAYAPTIPGAPTTTYPDISLRISADVPIPRDAFTLPDEPLEGEDEYRQPSPLASLAVAEVEAAAVISQLRASDREQTNESIEYEQRILQQIQDSDARAARILLEIQARTAQNTSANGILEHSGNVERPAGLENDSTHSHAIKNINLQRSSITPVTKELAYSVSYASTPSLAKAANALAEASDSPQTPSQRSVSSAQSSGRRKTFPVQSNTLLSWVKRVPRQSSKGSQAPQPAQLIPSHSTPLPLPPSSTSSTPRLPQLSNSNSIPQLAAQEAPAAASPSPFIRPSNMPSPAAARAASQARSTSRASSPPILPTERTAYKLAKQLRNFQGCTHEEHTEADRRHEEHHQRPDVYSTCSSFKEITRLLRGVHNGGTPLPNVLSNPKLMEPSALPKEVDLKAAFEGTSPRAFPKDVGTSDEKLPHNLCLQQHYNSSRKGRAAKVRFNVDSVCCFPSSLAFARNGIDWHPQAHPILNLDADIHFSLIVSAYNSRGDLVTRTLPLHKIPHYCFGLVIGSTKSLRLFIFFPELHLESQYEHTTYLSKQDQQLWLDAVLLPAIGKTVNDSTLVSYLPVSEDNASKGVTAASAEKSKRKESAREQLLEYRLQHQYLDPLWTAILDRIAENPGLDRFNNATLFVHAKNTKLAHMTNNLTAAYRRWEDAWAEAAHPQFYSRDRTFVDIAKTITSEDYAYPYEAVPDGFEAETYLWKRCCLESYARTRVKLLENGNRARGSPRVTTYPWATMRDSMGQTLTSMPRGQENMDGLVYSQFYGNIKTPFDDSKVYVFNNQALENLALDPGYVRSLQQQGGNVAFSENVCKGAYLHSKGRAFSNLRDNQRKSYGIREEHRVSLTMMDDICEQ</sequence>
<accession>E3RW32</accession>
<dbReference type="AlphaFoldDB" id="E3RW32"/>
<evidence type="ECO:0000256" key="1">
    <source>
        <dbReference type="SAM" id="MobiDB-lite"/>
    </source>
</evidence>
<dbReference type="HOGENOM" id="CLU_015290_0_0_1"/>
<feature type="region of interest" description="Disordered" evidence="1">
    <location>
        <begin position="155"/>
        <end position="174"/>
    </location>
</feature>
<dbReference type="KEGG" id="pte:PTT_13429"/>
<dbReference type="OrthoDB" id="5369347at2759"/>
<keyword evidence="3" id="KW-1185">Reference proteome</keyword>
<feature type="region of interest" description="Disordered" evidence="1">
    <location>
        <begin position="258"/>
        <end position="352"/>
    </location>
</feature>
<feature type="compositionally biased region" description="Low complexity" evidence="1">
    <location>
        <begin position="227"/>
        <end position="237"/>
    </location>
</feature>
<feature type="region of interest" description="Disordered" evidence="1">
    <location>
        <begin position="1"/>
        <end position="47"/>
    </location>
</feature>
<evidence type="ECO:0000313" key="2">
    <source>
        <dbReference type="EMBL" id="EFQ90068.1"/>
    </source>
</evidence>
<protein>
    <submittedName>
        <fullName evidence="2">Uncharacterized protein</fullName>
    </submittedName>
</protein>